<dbReference type="Gene3D" id="3.30.70.330">
    <property type="match status" value="1"/>
</dbReference>
<dbReference type="InterPro" id="IPR035979">
    <property type="entry name" value="RBD_domain_sf"/>
</dbReference>
<gene>
    <name evidence="1" type="primary">RS2Z35</name>
</gene>
<dbReference type="GO" id="GO:0003676">
    <property type="term" value="F:nucleic acid binding"/>
    <property type="evidence" value="ECO:0007669"/>
    <property type="project" value="InterPro"/>
</dbReference>
<protein>
    <submittedName>
        <fullName evidence="1">Arginine/serine-rich splicing factor RS2Z35 transcript II</fullName>
    </submittedName>
</protein>
<sequence length="81" mass="9522">MPRYDDRYGNTRLYVGRLAPRTRSRDLEYLFSKYGRFSVFYTTMEVCGGRVPLVELVAIVPKFVEDFGEGRPWCNLIDCCR</sequence>
<dbReference type="SUPFAM" id="SSF54928">
    <property type="entry name" value="RNA-binding domain, RBD"/>
    <property type="match status" value="1"/>
</dbReference>
<evidence type="ECO:0000313" key="1">
    <source>
        <dbReference type="EMBL" id="AGE46113.1"/>
    </source>
</evidence>
<dbReference type="AlphaFoldDB" id="M1H563"/>
<name>M1H563_SORBI</name>
<proteinExistence type="evidence at transcript level"/>
<dbReference type="InterPro" id="IPR012677">
    <property type="entry name" value="Nucleotide-bd_a/b_plait_sf"/>
</dbReference>
<reference evidence="1" key="1">
    <citation type="submission" date="2012-12" db="EMBL/GenBank/DDBJ databases">
        <title>Comprehensive Analysis and Evolutionary Conservation of Alternative Splicing Events of Plant SR Proteins.</title>
        <authorList>
            <person name="Rauch H.B."/>
            <person name="Patrick T.L."/>
            <person name="Lal S.K."/>
        </authorList>
    </citation>
    <scope>NUCLEOTIDE SEQUENCE</scope>
</reference>
<dbReference type="EMBL" id="KC425062">
    <property type="protein sequence ID" value="AGE46113.1"/>
    <property type="molecule type" value="mRNA"/>
</dbReference>
<accession>M1H563</accession>
<organism evidence="1">
    <name type="scientific">Sorghum bicolor</name>
    <name type="common">Sorghum</name>
    <name type="synonym">Sorghum vulgare</name>
    <dbReference type="NCBI Taxonomy" id="4558"/>
    <lineage>
        <taxon>Eukaryota</taxon>
        <taxon>Viridiplantae</taxon>
        <taxon>Streptophyta</taxon>
        <taxon>Embryophyta</taxon>
        <taxon>Tracheophyta</taxon>
        <taxon>Spermatophyta</taxon>
        <taxon>Magnoliopsida</taxon>
        <taxon>Liliopsida</taxon>
        <taxon>Poales</taxon>
        <taxon>Poaceae</taxon>
        <taxon>PACMAD clade</taxon>
        <taxon>Panicoideae</taxon>
        <taxon>Andropogonodae</taxon>
        <taxon>Andropogoneae</taxon>
        <taxon>Sorghinae</taxon>
        <taxon>Sorghum</taxon>
    </lineage>
</organism>